<organism evidence="3 4">
    <name type="scientific">Paenibacillus spongiae</name>
    <dbReference type="NCBI Taxonomy" id="2909671"/>
    <lineage>
        <taxon>Bacteria</taxon>
        <taxon>Bacillati</taxon>
        <taxon>Bacillota</taxon>
        <taxon>Bacilli</taxon>
        <taxon>Bacillales</taxon>
        <taxon>Paenibacillaceae</taxon>
        <taxon>Paenibacillus</taxon>
    </lineage>
</organism>
<evidence type="ECO:0000259" key="2">
    <source>
        <dbReference type="Pfam" id="PF13786"/>
    </source>
</evidence>
<keyword evidence="4" id="KW-1185">Reference proteome</keyword>
<protein>
    <submittedName>
        <fullName evidence="3">DUF4179 domain-containing protein</fullName>
    </submittedName>
</protein>
<proteinExistence type="predicted"/>
<reference evidence="3" key="1">
    <citation type="submission" date="2022-01" db="EMBL/GenBank/DDBJ databases">
        <title>Paenibacillus spongiae sp. nov., isolated from marine sponge.</title>
        <authorList>
            <person name="Li Z."/>
            <person name="Zhang M."/>
        </authorList>
    </citation>
    <scope>NUCLEOTIDE SEQUENCE</scope>
    <source>
        <strain evidence="3">PHS-Z3</strain>
    </source>
</reference>
<keyword evidence="1" id="KW-0812">Transmembrane</keyword>
<dbReference type="Proteomes" id="UP001057877">
    <property type="component" value="Chromosome"/>
</dbReference>
<dbReference type="InterPro" id="IPR025436">
    <property type="entry name" value="DUF4179"/>
</dbReference>
<gene>
    <name evidence="3" type="ORF">L1F29_23595</name>
</gene>
<keyword evidence="1" id="KW-0472">Membrane</keyword>
<keyword evidence="1" id="KW-1133">Transmembrane helix</keyword>
<sequence length="316" mass="35450">MNNRIESLKKAYEEIEIPDELAAVTEAAIQKGRMERQRKKPRRANRWVKWVGVSAAGLFVLFTVSINTMPALASSLEQIPGLGTLVRTLQFNKGTAGGGAITDSTDVNVISLHKKEGQEQIVIHFQQNNQPQQIANSFSVKYSEYPNMMSFAIGGARKFSAEQDLAALKNSEWVEDAYEIISLDDSLIRFNVIFKDNVAYEVQEYKEPAQVVLTLKPGESHAGQPPVYSVRTASSPYGESQGIYEEMLFGAEGLRTMKDKEGTYFVEAGYFKTEAEAEAKRQKWIQTHGFDERSLFIERREALQIPEAITVEEPAL</sequence>
<feature type="domain" description="DUF4179" evidence="2">
    <location>
        <begin position="45"/>
        <end position="97"/>
    </location>
</feature>
<feature type="transmembrane region" description="Helical" evidence="1">
    <location>
        <begin position="47"/>
        <end position="66"/>
    </location>
</feature>
<accession>A0ABY5S3E6</accession>
<name>A0ABY5S3E6_9BACL</name>
<dbReference type="EMBL" id="CP091430">
    <property type="protein sequence ID" value="UVI28416.1"/>
    <property type="molecule type" value="Genomic_DNA"/>
</dbReference>
<evidence type="ECO:0000313" key="4">
    <source>
        <dbReference type="Proteomes" id="UP001057877"/>
    </source>
</evidence>
<evidence type="ECO:0000256" key="1">
    <source>
        <dbReference type="SAM" id="Phobius"/>
    </source>
</evidence>
<dbReference type="RefSeq" id="WP_258384504.1">
    <property type="nucleotide sequence ID" value="NZ_CP091430.1"/>
</dbReference>
<dbReference type="Pfam" id="PF13786">
    <property type="entry name" value="DUF4179"/>
    <property type="match status" value="1"/>
</dbReference>
<evidence type="ECO:0000313" key="3">
    <source>
        <dbReference type="EMBL" id="UVI28416.1"/>
    </source>
</evidence>